<keyword evidence="4" id="KW-1185">Reference proteome</keyword>
<accession>G7UU23</accession>
<evidence type="ECO:0000259" key="2">
    <source>
        <dbReference type="Pfam" id="PF12804"/>
    </source>
</evidence>
<organism evidence="3 4">
    <name type="scientific">Pseudoxanthomonas spadix (strain BD-a59)</name>
    <dbReference type="NCBI Taxonomy" id="1045855"/>
    <lineage>
        <taxon>Bacteria</taxon>
        <taxon>Pseudomonadati</taxon>
        <taxon>Pseudomonadota</taxon>
        <taxon>Gammaproteobacteria</taxon>
        <taxon>Lysobacterales</taxon>
        <taxon>Lysobacteraceae</taxon>
        <taxon>Pseudoxanthomonas</taxon>
    </lineage>
</organism>
<dbReference type="EMBL" id="CP003093">
    <property type="protein sequence ID" value="AER57457.1"/>
    <property type="molecule type" value="Genomic_DNA"/>
</dbReference>
<dbReference type="Pfam" id="PF12804">
    <property type="entry name" value="NTP_transf_3"/>
    <property type="match status" value="1"/>
</dbReference>
<dbReference type="InterPro" id="IPR029044">
    <property type="entry name" value="Nucleotide-diphossugar_trans"/>
</dbReference>
<name>G7UU23_PSEUP</name>
<dbReference type="CDD" id="cd04182">
    <property type="entry name" value="GT_2_like_f"/>
    <property type="match status" value="1"/>
</dbReference>
<protein>
    <recommendedName>
        <fullName evidence="2">MobA-like NTP transferase domain-containing protein</fullName>
    </recommendedName>
</protein>
<gene>
    <name evidence="3" type="ordered locus">DSC_14065</name>
</gene>
<dbReference type="PANTHER" id="PTHR43777">
    <property type="entry name" value="MOLYBDENUM COFACTOR CYTIDYLYLTRANSFERASE"/>
    <property type="match status" value="1"/>
</dbReference>
<dbReference type="eggNOG" id="COG2068">
    <property type="taxonomic scope" value="Bacteria"/>
</dbReference>
<dbReference type="KEGG" id="psd:DSC_14065"/>
<evidence type="ECO:0000313" key="3">
    <source>
        <dbReference type="EMBL" id="AER57457.1"/>
    </source>
</evidence>
<evidence type="ECO:0000256" key="1">
    <source>
        <dbReference type="ARBA" id="ARBA00022842"/>
    </source>
</evidence>
<keyword evidence="1" id="KW-0460">Magnesium</keyword>
<reference evidence="3 4" key="1">
    <citation type="journal article" date="2012" name="J. Bacteriol.">
        <title>Complete Genome Sequence of the BTEX-Degrading Bacterium Pseudoxanthomonas spadix BD-a59.</title>
        <authorList>
            <person name="Lee S.H."/>
            <person name="Jin H.M."/>
            <person name="Lee H.J."/>
            <person name="Kim J.M."/>
            <person name="Jeon C.O."/>
        </authorList>
    </citation>
    <scope>NUCLEOTIDE SEQUENCE [LARGE SCALE GENOMIC DNA]</scope>
    <source>
        <strain evidence="3 4">BD-a59</strain>
    </source>
</reference>
<sequence length="204" mass="20986">MSGHVAVVLAAGGSRRLGGRPKQLIERDGETLVQRALRLARETAPARLLLVVGAHADQIAAAGRADDVQVVLNGHWRQGLGSSVRAACEVLAVDAAGASRCLLLACDQPALQRAHLEALLQAADGAASGCAGSVHGTRMGVPAVVAMARLLTARPQGDAGLRELLNALPPAQVGRVQAPELALDLDTPADLADAARRGWIDPPI</sequence>
<evidence type="ECO:0000313" key="4">
    <source>
        <dbReference type="Proteomes" id="UP000005870"/>
    </source>
</evidence>
<dbReference type="PANTHER" id="PTHR43777:SF1">
    <property type="entry name" value="MOLYBDENUM COFACTOR CYTIDYLYLTRANSFERASE"/>
    <property type="match status" value="1"/>
</dbReference>
<dbReference type="InterPro" id="IPR025877">
    <property type="entry name" value="MobA-like_NTP_Trfase"/>
</dbReference>
<feature type="domain" description="MobA-like NTP transferase" evidence="2">
    <location>
        <begin position="6"/>
        <end position="168"/>
    </location>
</feature>
<dbReference type="AlphaFoldDB" id="G7UU23"/>
<dbReference type="SUPFAM" id="SSF53448">
    <property type="entry name" value="Nucleotide-diphospho-sugar transferases"/>
    <property type="match status" value="1"/>
</dbReference>
<dbReference type="GO" id="GO:0016779">
    <property type="term" value="F:nucleotidyltransferase activity"/>
    <property type="evidence" value="ECO:0007669"/>
    <property type="project" value="UniProtKB-ARBA"/>
</dbReference>
<dbReference type="Proteomes" id="UP000005870">
    <property type="component" value="Chromosome"/>
</dbReference>
<proteinExistence type="predicted"/>
<dbReference type="HOGENOM" id="CLU_061980_2_1_6"/>
<dbReference type="STRING" id="1045855.DSC_14065"/>
<dbReference type="Gene3D" id="3.90.550.10">
    <property type="entry name" value="Spore Coat Polysaccharide Biosynthesis Protein SpsA, Chain A"/>
    <property type="match status" value="1"/>
</dbReference>